<protein>
    <submittedName>
        <fullName evidence="2">GL19607</fullName>
    </submittedName>
</protein>
<reference evidence="2 3" key="1">
    <citation type="journal article" date="2007" name="Nature">
        <title>Evolution of genes and genomes on the Drosophila phylogeny.</title>
        <authorList>
            <consortium name="Drosophila 12 Genomes Consortium"/>
            <person name="Clark A.G."/>
            <person name="Eisen M.B."/>
            <person name="Smith D.R."/>
            <person name="Bergman C.M."/>
            <person name="Oliver B."/>
            <person name="Markow T.A."/>
            <person name="Kaufman T.C."/>
            <person name="Kellis M."/>
            <person name="Gelbart W."/>
            <person name="Iyer V.N."/>
            <person name="Pollard D.A."/>
            <person name="Sackton T.B."/>
            <person name="Larracuente A.M."/>
            <person name="Singh N.D."/>
            <person name="Abad J.P."/>
            <person name="Abt D.N."/>
            <person name="Adryan B."/>
            <person name="Aguade M."/>
            <person name="Akashi H."/>
            <person name="Anderson W.W."/>
            <person name="Aquadro C.F."/>
            <person name="Ardell D.H."/>
            <person name="Arguello R."/>
            <person name="Artieri C.G."/>
            <person name="Barbash D.A."/>
            <person name="Barker D."/>
            <person name="Barsanti P."/>
            <person name="Batterham P."/>
            <person name="Batzoglou S."/>
            <person name="Begun D."/>
            <person name="Bhutkar A."/>
            <person name="Blanco E."/>
            <person name="Bosak S.A."/>
            <person name="Bradley R.K."/>
            <person name="Brand A.D."/>
            <person name="Brent M.R."/>
            <person name="Brooks A.N."/>
            <person name="Brown R.H."/>
            <person name="Butlin R.K."/>
            <person name="Caggese C."/>
            <person name="Calvi B.R."/>
            <person name="Bernardo de Carvalho A."/>
            <person name="Caspi A."/>
            <person name="Castrezana S."/>
            <person name="Celniker S.E."/>
            <person name="Chang J.L."/>
            <person name="Chapple C."/>
            <person name="Chatterji S."/>
            <person name="Chinwalla A."/>
            <person name="Civetta A."/>
            <person name="Clifton S.W."/>
            <person name="Comeron J.M."/>
            <person name="Costello J.C."/>
            <person name="Coyne J.A."/>
            <person name="Daub J."/>
            <person name="David R.G."/>
            <person name="Delcher A.L."/>
            <person name="Delehaunty K."/>
            <person name="Do C.B."/>
            <person name="Ebling H."/>
            <person name="Edwards K."/>
            <person name="Eickbush T."/>
            <person name="Evans J.D."/>
            <person name="Filipski A."/>
            <person name="Findeiss S."/>
            <person name="Freyhult E."/>
            <person name="Fulton L."/>
            <person name="Fulton R."/>
            <person name="Garcia A.C."/>
            <person name="Gardiner A."/>
            <person name="Garfield D.A."/>
            <person name="Garvin B.E."/>
            <person name="Gibson G."/>
            <person name="Gilbert D."/>
            <person name="Gnerre S."/>
            <person name="Godfrey J."/>
            <person name="Good R."/>
            <person name="Gotea V."/>
            <person name="Gravely B."/>
            <person name="Greenberg A.J."/>
            <person name="Griffiths-Jones S."/>
            <person name="Gross S."/>
            <person name="Guigo R."/>
            <person name="Gustafson E.A."/>
            <person name="Haerty W."/>
            <person name="Hahn M.W."/>
            <person name="Halligan D.L."/>
            <person name="Halpern A.L."/>
            <person name="Halter G.M."/>
            <person name="Han M.V."/>
            <person name="Heger A."/>
            <person name="Hillier L."/>
            <person name="Hinrichs A.S."/>
            <person name="Holmes I."/>
            <person name="Hoskins R.A."/>
            <person name="Hubisz M.J."/>
            <person name="Hultmark D."/>
            <person name="Huntley M.A."/>
            <person name="Jaffe D.B."/>
            <person name="Jagadeeshan S."/>
            <person name="Jeck W.R."/>
            <person name="Johnson J."/>
            <person name="Jones C.D."/>
            <person name="Jordan W.C."/>
            <person name="Karpen G.H."/>
            <person name="Kataoka E."/>
            <person name="Keightley P.D."/>
            <person name="Kheradpour P."/>
            <person name="Kirkness E.F."/>
            <person name="Koerich L.B."/>
            <person name="Kristiansen K."/>
            <person name="Kudrna D."/>
            <person name="Kulathinal R.J."/>
            <person name="Kumar S."/>
            <person name="Kwok R."/>
            <person name="Lander E."/>
            <person name="Langley C.H."/>
            <person name="Lapoint R."/>
            <person name="Lazzaro B.P."/>
            <person name="Lee S.J."/>
            <person name="Levesque L."/>
            <person name="Li R."/>
            <person name="Lin C.F."/>
            <person name="Lin M.F."/>
            <person name="Lindblad-Toh K."/>
            <person name="Llopart A."/>
            <person name="Long M."/>
            <person name="Low L."/>
            <person name="Lozovsky E."/>
            <person name="Lu J."/>
            <person name="Luo M."/>
            <person name="Machado C.A."/>
            <person name="Makalowski W."/>
            <person name="Marzo M."/>
            <person name="Matsuda M."/>
            <person name="Matzkin L."/>
            <person name="McAllister B."/>
            <person name="McBride C.S."/>
            <person name="McKernan B."/>
            <person name="McKernan K."/>
            <person name="Mendez-Lago M."/>
            <person name="Minx P."/>
            <person name="Mollenhauer M.U."/>
            <person name="Montooth K."/>
            <person name="Mount S.M."/>
            <person name="Mu X."/>
            <person name="Myers E."/>
            <person name="Negre B."/>
            <person name="Newfeld S."/>
            <person name="Nielsen R."/>
            <person name="Noor M.A."/>
            <person name="O'Grady P."/>
            <person name="Pachter L."/>
            <person name="Papaceit M."/>
            <person name="Parisi M.J."/>
            <person name="Parisi M."/>
            <person name="Parts L."/>
            <person name="Pedersen J.S."/>
            <person name="Pesole G."/>
            <person name="Phillippy A.M."/>
            <person name="Ponting C.P."/>
            <person name="Pop M."/>
            <person name="Porcelli D."/>
            <person name="Powell J.R."/>
            <person name="Prohaska S."/>
            <person name="Pruitt K."/>
            <person name="Puig M."/>
            <person name="Quesneville H."/>
            <person name="Ram K.R."/>
            <person name="Rand D."/>
            <person name="Rasmussen M.D."/>
            <person name="Reed L.K."/>
            <person name="Reenan R."/>
            <person name="Reily A."/>
            <person name="Remington K.A."/>
            <person name="Rieger T.T."/>
            <person name="Ritchie M.G."/>
            <person name="Robin C."/>
            <person name="Rogers Y.H."/>
            <person name="Rohde C."/>
            <person name="Rozas J."/>
            <person name="Rubenfield M.J."/>
            <person name="Ruiz A."/>
            <person name="Russo S."/>
            <person name="Salzberg S.L."/>
            <person name="Sanchez-Gracia A."/>
            <person name="Saranga D.J."/>
            <person name="Sato H."/>
            <person name="Schaeffer S.W."/>
            <person name="Schatz M.C."/>
            <person name="Schlenke T."/>
            <person name="Schwartz R."/>
            <person name="Segarra C."/>
            <person name="Singh R.S."/>
            <person name="Sirot L."/>
            <person name="Sirota M."/>
            <person name="Sisneros N.B."/>
            <person name="Smith C.D."/>
            <person name="Smith T.F."/>
            <person name="Spieth J."/>
            <person name="Stage D.E."/>
            <person name="Stark A."/>
            <person name="Stephan W."/>
            <person name="Strausberg R.L."/>
            <person name="Strempel S."/>
            <person name="Sturgill D."/>
            <person name="Sutton G."/>
            <person name="Sutton G.G."/>
            <person name="Tao W."/>
            <person name="Teichmann S."/>
            <person name="Tobari Y.N."/>
            <person name="Tomimura Y."/>
            <person name="Tsolas J.M."/>
            <person name="Valente V.L."/>
            <person name="Venter E."/>
            <person name="Venter J.C."/>
            <person name="Vicario S."/>
            <person name="Vieira F.G."/>
            <person name="Vilella A.J."/>
            <person name="Villasante A."/>
            <person name="Walenz B."/>
            <person name="Wang J."/>
            <person name="Wasserman M."/>
            <person name="Watts T."/>
            <person name="Wilson D."/>
            <person name="Wilson R.K."/>
            <person name="Wing R.A."/>
            <person name="Wolfner M.F."/>
            <person name="Wong A."/>
            <person name="Wong G.K."/>
            <person name="Wu C.I."/>
            <person name="Wu G."/>
            <person name="Yamamoto D."/>
            <person name="Yang H.P."/>
            <person name="Yang S.P."/>
            <person name="Yorke J.A."/>
            <person name="Yoshida K."/>
            <person name="Zdobnov E."/>
            <person name="Zhang P."/>
            <person name="Zhang Y."/>
            <person name="Zimin A.V."/>
            <person name="Baldwin J."/>
            <person name="Abdouelleil A."/>
            <person name="Abdulkadir J."/>
            <person name="Abebe A."/>
            <person name="Abera B."/>
            <person name="Abreu J."/>
            <person name="Acer S.C."/>
            <person name="Aftuck L."/>
            <person name="Alexander A."/>
            <person name="An P."/>
            <person name="Anderson E."/>
            <person name="Anderson S."/>
            <person name="Arachi H."/>
            <person name="Azer M."/>
            <person name="Bachantsang P."/>
            <person name="Barry A."/>
            <person name="Bayul T."/>
            <person name="Berlin A."/>
            <person name="Bessette D."/>
            <person name="Bloom T."/>
            <person name="Blye J."/>
            <person name="Boguslavskiy L."/>
            <person name="Bonnet C."/>
            <person name="Boukhgalter B."/>
            <person name="Bourzgui I."/>
            <person name="Brown A."/>
            <person name="Cahill P."/>
            <person name="Channer S."/>
            <person name="Cheshatsang Y."/>
            <person name="Chuda L."/>
            <person name="Citroen M."/>
            <person name="Collymore A."/>
            <person name="Cooke P."/>
            <person name="Costello M."/>
            <person name="D'Aco K."/>
            <person name="Daza R."/>
            <person name="De Haan G."/>
            <person name="DeGray S."/>
            <person name="DeMaso C."/>
            <person name="Dhargay N."/>
            <person name="Dooley K."/>
            <person name="Dooley E."/>
            <person name="Doricent M."/>
            <person name="Dorje P."/>
            <person name="Dorjee K."/>
            <person name="Dupes A."/>
            <person name="Elong R."/>
            <person name="Falk J."/>
            <person name="Farina A."/>
            <person name="Faro S."/>
            <person name="Ferguson D."/>
            <person name="Fisher S."/>
            <person name="Foley C.D."/>
            <person name="Franke A."/>
            <person name="Friedrich D."/>
            <person name="Gadbois L."/>
            <person name="Gearin G."/>
            <person name="Gearin C.R."/>
            <person name="Giannoukos G."/>
            <person name="Goode T."/>
            <person name="Graham J."/>
            <person name="Grandbois E."/>
            <person name="Grewal S."/>
            <person name="Gyaltsen K."/>
            <person name="Hafez N."/>
            <person name="Hagos B."/>
            <person name="Hall J."/>
            <person name="Henson C."/>
            <person name="Hollinger A."/>
            <person name="Honan T."/>
            <person name="Huard M.D."/>
            <person name="Hughes L."/>
            <person name="Hurhula B."/>
            <person name="Husby M.E."/>
            <person name="Kamat A."/>
            <person name="Kanga B."/>
            <person name="Kashin S."/>
            <person name="Khazanovich D."/>
            <person name="Kisner P."/>
            <person name="Lance K."/>
            <person name="Lara M."/>
            <person name="Lee W."/>
            <person name="Lennon N."/>
            <person name="Letendre F."/>
            <person name="LeVine R."/>
            <person name="Lipovsky A."/>
            <person name="Liu X."/>
            <person name="Liu J."/>
            <person name="Liu S."/>
            <person name="Lokyitsang T."/>
            <person name="Lokyitsang Y."/>
            <person name="Lubonja R."/>
            <person name="Lui A."/>
            <person name="MacDonald P."/>
            <person name="Magnisalis V."/>
            <person name="Maru K."/>
            <person name="Matthews C."/>
            <person name="McCusker W."/>
            <person name="McDonough S."/>
            <person name="Mehta T."/>
            <person name="Meldrim J."/>
            <person name="Meneus L."/>
            <person name="Mihai O."/>
            <person name="Mihalev A."/>
            <person name="Mihova T."/>
            <person name="Mittelman R."/>
            <person name="Mlenga V."/>
            <person name="Montmayeur A."/>
            <person name="Mulrain L."/>
            <person name="Navidi A."/>
            <person name="Naylor J."/>
            <person name="Negash T."/>
            <person name="Nguyen T."/>
            <person name="Nguyen N."/>
            <person name="Nicol R."/>
            <person name="Norbu C."/>
            <person name="Norbu N."/>
            <person name="Novod N."/>
            <person name="O'Neill B."/>
            <person name="Osman S."/>
            <person name="Markiewicz E."/>
            <person name="Oyono O.L."/>
            <person name="Patti C."/>
            <person name="Phunkhang P."/>
            <person name="Pierre F."/>
            <person name="Priest M."/>
            <person name="Raghuraman S."/>
            <person name="Rege F."/>
            <person name="Reyes R."/>
            <person name="Rise C."/>
            <person name="Rogov P."/>
            <person name="Ross K."/>
            <person name="Ryan E."/>
            <person name="Settipalli S."/>
            <person name="Shea T."/>
            <person name="Sherpa N."/>
            <person name="Shi L."/>
            <person name="Shih D."/>
            <person name="Sparrow T."/>
            <person name="Spaulding J."/>
            <person name="Stalker J."/>
            <person name="Stange-Thomann N."/>
            <person name="Stavropoulos S."/>
            <person name="Stone C."/>
            <person name="Strader C."/>
            <person name="Tesfaye S."/>
            <person name="Thomson T."/>
            <person name="Thoulutsang Y."/>
            <person name="Thoulutsang D."/>
            <person name="Topham K."/>
            <person name="Topping I."/>
            <person name="Tsamla T."/>
            <person name="Vassiliev H."/>
            <person name="Vo A."/>
            <person name="Wangchuk T."/>
            <person name="Wangdi T."/>
            <person name="Weiand M."/>
            <person name="Wilkinson J."/>
            <person name="Wilson A."/>
            <person name="Yadav S."/>
            <person name="Young G."/>
            <person name="Yu Q."/>
            <person name="Zembek L."/>
            <person name="Zhong D."/>
            <person name="Zimmer A."/>
            <person name="Zwirko Z."/>
            <person name="Jaffe D.B."/>
            <person name="Alvarez P."/>
            <person name="Brockman W."/>
            <person name="Butler J."/>
            <person name="Chin C."/>
            <person name="Gnerre S."/>
            <person name="Grabherr M."/>
            <person name="Kleber M."/>
            <person name="Mauceli E."/>
            <person name="MacCallum I."/>
        </authorList>
    </citation>
    <scope>NUCLEOTIDE SEQUENCE [LARGE SCALE GENOMIC DNA]</scope>
    <source>
        <strain evidence="3">MSH-3 / Tucson 14011-0111.49</strain>
    </source>
</reference>
<sequence>MQWINSSAGQSKADQTAPVHLRHATTTETSAWRKDQHQDSQSVALPVPVAEAKKQRKEQQQQQQQQQ</sequence>
<accession>B4G7C6</accession>
<feature type="region of interest" description="Disordered" evidence="1">
    <location>
        <begin position="1"/>
        <end position="67"/>
    </location>
</feature>
<evidence type="ECO:0000313" key="3">
    <source>
        <dbReference type="Proteomes" id="UP000008744"/>
    </source>
</evidence>
<proteinExistence type="predicted"/>
<dbReference type="EMBL" id="CH479180">
    <property type="protein sequence ID" value="EDW29259.1"/>
    <property type="molecule type" value="Genomic_DNA"/>
</dbReference>
<dbReference type="AlphaFoldDB" id="B4G7C6"/>
<evidence type="ECO:0000313" key="2">
    <source>
        <dbReference type="EMBL" id="EDW29259.1"/>
    </source>
</evidence>
<feature type="compositionally biased region" description="Polar residues" evidence="1">
    <location>
        <begin position="1"/>
        <end position="14"/>
    </location>
</feature>
<keyword evidence="3" id="KW-1185">Reference proteome</keyword>
<name>B4G7C6_DROPE</name>
<evidence type="ECO:0000256" key="1">
    <source>
        <dbReference type="SAM" id="MobiDB-lite"/>
    </source>
</evidence>
<gene>
    <name evidence="2" type="primary">Dper\GL19607</name>
    <name evidence="2" type="ORF">Dper_GL19607</name>
</gene>
<dbReference type="HOGENOM" id="CLU_2815155_0_0_1"/>
<organism evidence="3">
    <name type="scientific">Drosophila persimilis</name>
    <name type="common">Fruit fly</name>
    <dbReference type="NCBI Taxonomy" id="7234"/>
    <lineage>
        <taxon>Eukaryota</taxon>
        <taxon>Metazoa</taxon>
        <taxon>Ecdysozoa</taxon>
        <taxon>Arthropoda</taxon>
        <taxon>Hexapoda</taxon>
        <taxon>Insecta</taxon>
        <taxon>Pterygota</taxon>
        <taxon>Neoptera</taxon>
        <taxon>Endopterygota</taxon>
        <taxon>Diptera</taxon>
        <taxon>Brachycera</taxon>
        <taxon>Muscomorpha</taxon>
        <taxon>Ephydroidea</taxon>
        <taxon>Drosophilidae</taxon>
        <taxon>Drosophila</taxon>
        <taxon>Sophophora</taxon>
    </lineage>
</organism>
<dbReference type="Proteomes" id="UP000008744">
    <property type="component" value="Unassembled WGS sequence"/>
</dbReference>